<evidence type="ECO:0000256" key="3">
    <source>
        <dbReference type="ARBA" id="ARBA00023242"/>
    </source>
</evidence>
<comment type="subcellular location">
    <subcellularLocation>
        <location evidence="1">Nucleus</location>
    </subcellularLocation>
</comment>
<feature type="domain" description="Pop1 N-terminal" evidence="5">
    <location>
        <begin position="57"/>
        <end position="131"/>
    </location>
</feature>
<evidence type="ECO:0000259" key="6">
    <source>
        <dbReference type="Pfam" id="PF08170"/>
    </source>
</evidence>
<keyword evidence="3" id="KW-0539">Nucleus</keyword>
<dbReference type="PANTHER" id="PTHR22731">
    <property type="entry name" value="RIBONUCLEASES P/MRP PROTEIN SUBUNIT POP1"/>
    <property type="match status" value="1"/>
</dbReference>
<proteinExistence type="predicted"/>
<feature type="domain" description="POP1 C-terminal" evidence="7">
    <location>
        <begin position="651"/>
        <end position="765"/>
    </location>
</feature>
<accession>A0A8H7RYR9</accession>
<sequence>MSTREKRPAPDQSNLTGRQKRRAKNSNARKIGTPVEFTNALAKNTPRVTGAIRADEFTAARIQEINAMQTAIKNAGSALNTLTFQALPRDMRRRAASHKLTRLPAHLRAKAAREMENSPPAKRKTRRGKRQNKDDVVSREYLRRQKENKWLETHIYHTKRMHMSNIWGYRLAARPNVKSARSFYRAFQHTSIIHDGSYTGCLELVGKQDDILHVMNPVTDITLPSLGSERFIKGNRIGYTHIYEYLSCPGKPICPITFLWKPKQLKDESQTLWLWIHPSAFDQVYQQIKIASEKANKDNTVVMNDLRDEFVRFDFSGAGTTALLQAIVKPVEESDHIDKDTSSTFKSSKIWRDLYHLRSASSLPPGSILGLSVQDPRLAFAQKVPKRTNSIPTEANLRLTELLTHWPEDIAYSDIWDKNVRKTVLERLPSEYSLAERRQENLLPGTKLEFKHDDVQIPILLVQRSSGQNNKRGQQDTCKTELLEGWTLILPKGCAMAFWKSFMFAGARVAGYEDLRALSFESGSPSYPYDYLGSLACENVRDMAKHEAKNAWLRRPPAKRLNYYKLGVDRPFDAAFDSLISTTTEDVMDIDHKNGNKPTPEFYILHGHKTIISVLSAKTDDEAQISLLSYISDLYTKRGLKPITSLKLDNALVQVRLEFFDRGRPEANAMIYLVTDNTEYNTQTVYIRNREPGLKNKKKLLENLKEDDAEEEEDTTIMALDRNEKPKFPPSNDLIGYLTTANFSFDAGRGIGLGACTVLGLRRLQQLDT</sequence>
<dbReference type="Pfam" id="PF06978">
    <property type="entry name" value="POP1_N"/>
    <property type="match status" value="2"/>
</dbReference>
<dbReference type="InterPro" id="IPR039182">
    <property type="entry name" value="Pop1"/>
</dbReference>
<feature type="domain" description="POPLD" evidence="6">
    <location>
        <begin position="485"/>
        <end position="574"/>
    </location>
</feature>
<evidence type="ECO:0000259" key="7">
    <source>
        <dbReference type="Pfam" id="PF22770"/>
    </source>
</evidence>
<evidence type="ECO:0000259" key="5">
    <source>
        <dbReference type="Pfam" id="PF06978"/>
    </source>
</evidence>
<dbReference type="OrthoDB" id="442863at2759"/>
<name>A0A8H7RYR9_9FUNG</name>
<feature type="compositionally biased region" description="Basic residues" evidence="4">
    <location>
        <begin position="121"/>
        <end position="130"/>
    </location>
</feature>
<evidence type="ECO:0000256" key="2">
    <source>
        <dbReference type="ARBA" id="ARBA00022694"/>
    </source>
</evidence>
<gene>
    <name evidence="8" type="ORF">INT45_008598</name>
</gene>
<evidence type="ECO:0000256" key="1">
    <source>
        <dbReference type="ARBA" id="ARBA00004123"/>
    </source>
</evidence>
<dbReference type="AlphaFoldDB" id="A0A8H7RYR9"/>
<dbReference type="InterPro" id="IPR009723">
    <property type="entry name" value="Pop1_N"/>
</dbReference>
<comment type="caution">
    <text evidence="8">The sequence shown here is derived from an EMBL/GenBank/DDBJ whole genome shotgun (WGS) entry which is preliminary data.</text>
</comment>
<dbReference type="InterPro" id="IPR012590">
    <property type="entry name" value="POPLD_dom"/>
</dbReference>
<dbReference type="GO" id="GO:0001682">
    <property type="term" value="P:tRNA 5'-leader removal"/>
    <property type="evidence" value="ECO:0007669"/>
    <property type="project" value="InterPro"/>
</dbReference>
<dbReference type="EMBL" id="JAEPRB010000165">
    <property type="protein sequence ID" value="KAG2219767.1"/>
    <property type="molecule type" value="Genomic_DNA"/>
</dbReference>
<evidence type="ECO:0000313" key="8">
    <source>
        <dbReference type="EMBL" id="KAG2219767.1"/>
    </source>
</evidence>
<dbReference type="Proteomes" id="UP000646827">
    <property type="component" value="Unassembled WGS sequence"/>
</dbReference>
<feature type="non-terminal residue" evidence="8">
    <location>
        <position position="1"/>
    </location>
</feature>
<dbReference type="SUPFAM" id="SSF103025">
    <property type="entry name" value="Folate-binding domain"/>
    <property type="match status" value="1"/>
</dbReference>
<feature type="domain" description="Pop1 N-terminal" evidence="5">
    <location>
        <begin position="137"/>
        <end position="206"/>
    </location>
</feature>
<dbReference type="GO" id="GO:0000172">
    <property type="term" value="C:ribonuclease MRP complex"/>
    <property type="evidence" value="ECO:0007669"/>
    <property type="project" value="InterPro"/>
</dbReference>
<dbReference type="PANTHER" id="PTHR22731:SF3">
    <property type="entry name" value="RIBONUCLEASES P_MRP PROTEIN SUBUNIT POP1"/>
    <property type="match status" value="1"/>
</dbReference>
<dbReference type="Pfam" id="PF22770">
    <property type="entry name" value="POP1_C"/>
    <property type="match status" value="1"/>
</dbReference>
<evidence type="ECO:0000256" key="4">
    <source>
        <dbReference type="SAM" id="MobiDB-lite"/>
    </source>
</evidence>
<feature type="region of interest" description="Disordered" evidence="4">
    <location>
        <begin position="108"/>
        <end position="138"/>
    </location>
</feature>
<keyword evidence="9" id="KW-1185">Reference proteome</keyword>
<feature type="region of interest" description="Disordered" evidence="4">
    <location>
        <begin position="1"/>
        <end position="31"/>
    </location>
</feature>
<organism evidence="8 9">
    <name type="scientific">Circinella minor</name>
    <dbReference type="NCBI Taxonomy" id="1195481"/>
    <lineage>
        <taxon>Eukaryota</taxon>
        <taxon>Fungi</taxon>
        <taxon>Fungi incertae sedis</taxon>
        <taxon>Mucoromycota</taxon>
        <taxon>Mucoromycotina</taxon>
        <taxon>Mucoromycetes</taxon>
        <taxon>Mucorales</taxon>
        <taxon>Lichtheimiaceae</taxon>
        <taxon>Circinella</taxon>
    </lineage>
</organism>
<keyword evidence="2" id="KW-0819">tRNA processing</keyword>
<protein>
    <submittedName>
        <fullName evidence="8">Uncharacterized protein</fullName>
    </submittedName>
</protein>
<dbReference type="GO" id="GO:0005655">
    <property type="term" value="C:nucleolar ribonuclease P complex"/>
    <property type="evidence" value="ECO:0007669"/>
    <property type="project" value="InterPro"/>
</dbReference>
<reference evidence="8 9" key="1">
    <citation type="submission" date="2020-12" db="EMBL/GenBank/DDBJ databases">
        <title>Metabolic potential, ecology and presence of endohyphal bacteria is reflected in genomic diversity of Mucoromycotina.</title>
        <authorList>
            <person name="Muszewska A."/>
            <person name="Okrasinska A."/>
            <person name="Steczkiewicz K."/>
            <person name="Drgas O."/>
            <person name="Orlowska M."/>
            <person name="Perlinska-Lenart U."/>
            <person name="Aleksandrzak-Piekarczyk T."/>
            <person name="Szatraj K."/>
            <person name="Zielenkiewicz U."/>
            <person name="Pilsyk S."/>
            <person name="Malc E."/>
            <person name="Mieczkowski P."/>
            <person name="Kruszewska J.S."/>
            <person name="Biernat P."/>
            <person name="Pawlowska J."/>
        </authorList>
    </citation>
    <scope>NUCLEOTIDE SEQUENCE [LARGE SCALE GENOMIC DNA]</scope>
    <source>
        <strain evidence="8 9">CBS 142.35</strain>
    </source>
</reference>
<dbReference type="Pfam" id="PF08170">
    <property type="entry name" value="POPLD"/>
    <property type="match status" value="1"/>
</dbReference>
<evidence type="ECO:0000313" key="9">
    <source>
        <dbReference type="Proteomes" id="UP000646827"/>
    </source>
</evidence>
<dbReference type="InterPro" id="IPR055079">
    <property type="entry name" value="POP1_C"/>
</dbReference>